<evidence type="ECO:0000313" key="2">
    <source>
        <dbReference type="EMBL" id="QHT94878.1"/>
    </source>
</evidence>
<keyword evidence="1" id="KW-0472">Membrane</keyword>
<keyword evidence="1" id="KW-0812">Transmembrane</keyword>
<dbReference type="AlphaFoldDB" id="A0A6C0INU4"/>
<protein>
    <submittedName>
        <fullName evidence="2">Uncharacterized protein</fullName>
    </submittedName>
</protein>
<keyword evidence="1" id="KW-1133">Transmembrane helix</keyword>
<feature type="transmembrane region" description="Helical" evidence="1">
    <location>
        <begin position="126"/>
        <end position="145"/>
    </location>
</feature>
<organism evidence="2">
    <name type="scientific">viral metagenome</name>
    <dbReference type="NCBI Taxonomy" id="1070528"/>
    <lineage>
        <taxon>unclassified sequences</taxon>
        <taxon>metagenomes</taxon>
        <taxon>organismal metagenomes</taxon>
    </lineage>
</organism>
<accession>A0A6C0INU4</accession>
<reference evidence="2" key="1">
    <citation type="journal article" date="2020" name="Nature">
        <title>Giant virus diversity and host interactions through global metagenomics.</title>
        <authorList>
            <person name="Schulz F."/>
            <person name="Roux S."/>
            <person name="Paez-Espino D."/>
            <person name="Jungbluth S."/>
            <person name="Walsh D.A."/>
            <person name="Denef V.J."/>
            <person name="McMahon K.D."/>
            <person name="Konstantinidis K.T."/>
            <person name="Eloe-Fadrosh E.A."/>
            <person name="Kyrpides N.C."/>
            <person name="Woyke T."/>
        </authorList>
    </citation>
    <scope>NUCLEOTIDE SEQUENCE</scope>
    <source>
        <strain evidence="2">GVMAG-M-3300024261-37</strain>
    </source>
</reference>
<sequence>MADVDTGTRPPSFFTDKLSSMQVRFNLVKKNFLESYDDYKKNIDGTNKNRRSLAQWEDLKMDLHTLKVSLKGKSQEFNDIIGNASESIDTRRKIFLDKDKQLEYKNRVIKSASPMKNIEYNKNTKVVLESLYYTTALIMMVSFMYKQYNQ</sequence>
<proteinExistence type="predicted"/>
<name>A0A6C0INU4_9ZZZZ</name>
<dbReference type="EMBL" id="MN740232">
    <property type="protein sequence ID" value="QHT94878.1"/>
    <property type="molecule type" value="Genomic_DNA"/>
</dbReference>
<evidence type="ECO:0000256" key="1">
    <source>
        <dbReference type="SAM" id="Phobius"/>
    </source>
</evidence>